<name>A0A4P6P0W0_9GAMM</name>
<accession>A0A4P6P0W0</accession>
<evidence type="ECO:0000313" key="2">
    <source>
        <dbReference type="Proteomes" id="UP000290244"/>
    </source>
</evidence>
<keyword evidence="2" id="KW-1185">Reference proteome</keyword>
<organism evidence="1 2">
    <name type="scientific">Litorilituus sediminis</name>
    <dbReference type="NCBI Taxonomy" id="718192"/>
    <lineage>
        <taxon>Bacteria</taxon>
        <taxon>Pseudomonadati</taxon>
        <taxon>Pseudomonadota</taxon>
        <taxon>Gammaproteobacteria</taxon>
        <taxon>Alteromonadales</taxon>
        <taxon>Colwelliaceae</taxon>
        <taxon>Litorilituus</taxon>
    </lineage>
</organism>
<dbReference type="AlphaFoldDB" id="A0A4P6P0W0"/>
<sequence>MSALSPNANLKEINAYKKQINWGDVPAIFHLVSSSVGELDSILTHGFDSAYKKVINPNSWNLELFGAYKDENGELKVKNKPEIILKHDYTDMGYELHCYPVINGEVVTQMVLNNAQCPFERWMPESMQMLFRVNSLIAFAIFCYQSGDDADLALMKFTHRRVEQLIKNLSEFFHISAIKGYNIAQFYQEIVKRNGNILTQEEG</sequence>
<dbReference type="Proteomes" id="UP000290244">
    <property type="component" value="Chromosome"/>
</dbReference>
<evidence type="ECO:0000313" key="1">
    <source>
        <dbReference type="EMBL" id="QBG34806.1"/>
    </source>
</evidence>
<protein>
    <submittedName>
        <fullName evidence="1">Uncharacterized protein</fullName>
    </submittedName>
</protein>
<gene>
    <name evidence="1" type="ORF">EMK97_03150</name>
</gene>
<dbReference type="EMBL" id="CP034759">
    <property type="protein sequence ID" value="QBG34806.1"/>
    <property type="molecule type" value="Genomic_DNA"/>
</dbReference>
<proteinExistence type="predicted"/>
<dbReference type="OrthoDB" id="6226461at2"/>
<reference evidence="1 2" key="1">
    <citation type="submission" date="2018-12" db="EMBL/GenBank/DDBJ databases">
        <title>Complete genome of Litorilituus sediminis.</title>
        <authorList>
            <person name="Liu A."/>
            <person name="Rong J."/>
        </authorList>
    </citation>
    <scope>NUCLEOTIDE SEQUENCE [LARGE SCALE GENOMIC DNA]</scope>
    <source>
        <strain evidence="1 2">JCM 17549</strain>
    </source>
</reference>
<dbReference type="KEGG" id="lsd:EMK97_03150"/>
<dbReference type="RefSeq" id="WP_130599366.1">
    <property type="nucleotide sequence ID" value="NZ_CP034759.1"/>
</dbReference>